<dbReference type="PATRIC" id="fig|755172.3.peg.1601"/>
<comment type="subunit">
    <text evidence="10">Probably a homodimer.</text>
</comment>
<dbReference type="InterPro" id="IPR036888">
    <property type="entry name" value="DNA_integrity_DisA_N_sf"/>
</dbReference>
<dbReference type="GO" id="GO:0004016">
    <property type="term" value="F:adenylate cyclase activity"/>
    <property type="evidence" value="ECO:0007669"/>
    <property type="project" value="UniProtKB-UniRule"/>
</dbReference>
<dbReference type="InterPro" id="IPR003390">
    <property type="entry name" value="DNA_integrity_scan_DisA_N"/>
</dbReference>
<dbReference type="EC" id="2.7.7.85" evidence="10"/>
<keyword evidence="5 10" id="KW-0548">Nucleotidyltransferase</keyword>
<feature type="domain" description="DAC" evidence="11">
    <location>
        <begin position="83"/>
        <end position="243"/>
    </location>
</feature>
<dbReference type="EMBL" id="LSDG01000045">
    <property type="protein sequence ID" value="KXB65131.1"/>
    <property type="molecule type" value="Genomic_DNA"/>
</dbReference>
<dbReference type="FunFam" id="3.40.1700.10:FF:000002">
    <property type="entry name" value="Diadenylate cyclase"/>
    <property type="match status" value="1"/>
</dbReference>
<dbReference type="Pfam" id="PF02457">
    <property type="entry name" value="DAC"/>
    <property type="match status" value="1"/>
</dbReference>
<evidence type="ECO:0000313" key="13">
    <source>
        <dbReference type="Proteomes" id="UP000070442"/>
    </source>
</evidence>
<evidence type="ECO:0000256" key="4">
    <source>
        <dbReference type="ARBA" id="ARBA00022692"/>
    </source>
</evidence>
<comment type="catalytic activity">
    <reaction evidence="1 10">
        <text>2 ATP = 3',3'-c-di-AMP + 2 diphosphate</text>
        <dbReference type="Rhea" id="RHEA:35655"/>
        <dbReference type="ChEBI" id="CHEBI:30616"/>
        <dbReference type="ChEBI" id="CHEBI:33019"/>
        <dbReference type="ChEBI" id="CHEBI:71500"/>
        <dbReference type="EC" id="2.7.7.85"/>
    </reaction>
</comment>
<dbReference type="GO" id="GO:0005524">
    <property type="term" value="F:ATP binding"/>
    <property type="evidence" value="ECO:0007669"/>
    <property type="project" value="UniProtKB-UniRule"/>
</dbReference>
<feature type="transmembrane region" description="Helical" evidence="10">
    <location>
        <begin position="16"/>
        <end position="33"/>
    </location>
</feature>
<accession>A0A134ABP4</accession>
<dbReference type="PANTHER" id="PTHR34185:SF1">
    <property type="entry name" value="DIADENYLATE CYCLASE"/>
    <property type="match status" value="1"/>
</dbReference>
<keyword evidence="3 10" id="KW-0808">Transferase</keyword>
<evidence type="ECO:0000256" key="9">
    <source>
        <dbReference type="ARBA" id="ARBA00023136"/>
    </source>
</evidence>
<dbReference type="NCBIfam" id="TIGR00159">
    <property type="entry name" value="diadenylate cyclase CdaA"/>
    <property type="match status" value="1"/>
</dbReference>
<evidence type="ECO:0000256" key="1">
    <source>
        <dbReference type="ARBA" id="ARBA00000877"/>
    </source>
</evidence>
<comment type="caution">
    <text evidence="10">Lacks conserved residue(s) required for the propagation of feature annotation.</text>
</comment>
<keyword evidence="7 10" id="KW-0067">ATP-binding</keyword>
<dbReference type="InterPro" id="IPR014046">
    <property type="entry name" value="C-di-AMP_synthase"/>
</dbReference>
<dbReference type="GO" id="GO:0006171">
    <property type="term" value="P:cAMP biosynthetic process"/>
    <property type="evidence" value="ECO:0007669"/>
    <property type="project" value="InterPro"/>
</dbReference>
<reference evidence="13" key="1">
    <citation type="submission" date="2016-01" db="EMBL/GenBank/DDBJ databases">
        <authorList>
            <person name="Mitreva M."/>
            <person name="Pepin K.H."/>
            <person name="Mihindukulasuriya K.A."/>
            <person name="Fulton R."/>
            <person name="Fronick C."/>
            <person name="O'Laughlin M."/>
            <person name="Miner T."/>
            <person name="Herter B."/>
            <person name="Rosa B.A."/>
            <person name="Cordes M."/>
            <person name="Tomlinson C."/>
            <person name="Wollam A."/>
            <person name="Palsikar V.B."/>
            <person name="Mardis E.R."/>
            <person name="Wilson R.K."/>
        </authorList>
    </citation>
    <scope>NUCLEOTIDE SEQUENCE [LARGE SCALE GENOMIC DNA]</scope>
    <source>
        <strain evidence="13">DNF00729</strain>
    </source>
</reference>
<comment type="similarity">
    <text evidence="10">Belongs to the adenylate cyclase family. DacA/CdaA subfamily.</text>
</comment>
<evidence type="ECO:0000256" key="8">
    <source>
        <dbReference type="ARBA" id="ARBA00022989"/>
    </source>
</evidence>
<dbReference type="STRING" id="755172.HMPREF1863_01639"/>
<proteinExistence type="inferred from homology"/>
<feature type="transmembrane region" description="Helical" evidence="10">
    <location>
        <begin position="45"/>
        <end position="64"/>
    </location>
</feature>
<keyword evidence="4 10" id="KW-0812">Transmembrane</keyword>
<dbReference type="Gene3D" id="3.40.1700.10">
    <property type="entry name" value="DNA integrity scanning protein, DisA, N-terminal domain"/>
    <property type="match status" value="1"/>
</dbReference>
<keyword evidence="6 10" id="KW-0547">Nucleotide-binding</keyword>
<dbReference type="Pfam" id="PF19293">
    <property type="entry name" value="CdaA_N"/>
    <property type="match status" value="1"/>
</dbReference>
<protein>
    <recommendedName>
        <fullName evidence="10">Diadenylate cyclase</fullName>
        <shortName evidence="10">DAC</shortName>
        <ecNumber evidence="10">2.7.7.85</ecNumber>
    </recommendedName>
    <alternativeName>
        <fullName evidence="10">Cyclic-di-AMP synthase</fullName>
        <shortName evidence="10">c-di-AMP synthase</shortName>
    </alternativeName>
</protein>
<dbReference type="PIRSF" id="PIRSF004793">
    <property type="entry name" value="UCP004793"/>
    <property type="match status" value="1"/>
</dbReference>
<comment type="caution">
    <text evidence="12">The sequence shown here is derived from an EMBL/GenBank/DDBJ whole genome shotgun (WGS) entry which is preliminary data.</text>
</comment>
<dbReference type="PANTHER" id="PTHR34185">
    <property type="entry name" value="DIADENYLATE CYCLASE"/>
    <property type="match status" value="1"/>
</dbReference>
<evidence type="ECO:0000256" key="6">
    <source>
        <dbReference type="ARBA" id="ARBA00022741"/>
    </source>
</evidence>
<evidence type="ECO:0000259" key="11">
    <source>
        <dbReference type="PROSITE" id="PS51794"/>
    </source>
</evidence>
<evidence type="ECO:0000256" key="3">
    <source>
        <dbReference type="ARBA" id="ARBA00022679"/>
    </source>
</evidence>
<dbReference type="InterPro" id="IPR034701">
    <property type="entry name" value="CdaA"/>
</dbReference>
<comment type="function">
    <text evidence="10">Catalyzes the condensation of 2 ATP molecules into cyclic di-AMP (c-di-AMP), a second messenger used to regulate differing processes in different bacteria.</text>
</comment>
<dbReference type="PROSITE" id="PS51794">
    <property type="entry name" value="DAC"/>
    <property type="match status" value="1"/>
</dbReference>
<dbReference type="HAMAP" id="MF_01499">
    <property type="entry name" value="DacA"/>
    <property type="match status" value="1"/>
</dbReference>
<dbReference type="InterPro" id="IPR045585">
    <property type="entry name" value="CdaA_N"/>
</dbReference>
<keyword evidence="9 10" id="KW-0472">Membrane</keyword>
<keyword evidence="2 10" id="KW-1003">Cell membrane</keyword>
<evidence type="ECO:0000256" key="7">
    <source>
        <dbReference type="ARBA" id="ARBA00022840"/>
    </source>
</evidence>
<sequence length="266" mass="29559">MKWISETLSILRIQDIIDIAIVAVIIYWLLKLIRGTRAEQLSKGIIVVLVLTKVSEVLQIYMLNYLLKSMLTWGFLGLFVVFQPEIRRGLEFIGRNSSIKKGLIYSSKRDESTINEIVSAVASLSRQKIGALIVIERQTGLNEIIETGTPIYGELSSALLINIFIPNTPLHDGAVIVNGDQVVSAACFLPLTEQKGLSKELGTRHRAAIGMSEKSDAFAIIVSEETGSISIAEYGNINRHLDLATLEQLLRDIYFPNEMKNEVENA</sequence>
<dbReference type="SUPFAM" id="SSF143597">
    <property type="entry name" value="YojJ-like"/>
    <property type="match status" value="1"/>
</dbReference>
<dbReference type="InterPro" id="IPR050338">
    <property type="entry name" value="DisA"/>
</dbReference>
<keyword evidence="8 10" id="KW-1133">Transmembrane helix</keyword>
<evidence type="ECO:0000256" key="2">
    <source>
        <dbReference type="ARBA" id="ARBA00022475"/>
    </source>
</evidence>
<dbReference type="OrthoDB" id="9807385at2"/>
<name>A0A134ABP4_9FIRM</name>
<evidence type="ECO:0000313" key="12">
    <source>
        <dbReference type="EMBL" id="KXB65131.1"/>
    </source>
</evidence>
<dbReference type="GO" id="GO:0106408">
    <property type="term" value="F:diadenylate cyclase activity"/>
    <property type="evidence" value="ECO:0007669"/>
    <property type="project" value="UniProtKB-EC"/>
</dbReference>
<organism evidence="12 13">
    <name type="scientific">Aedoeadaptatus coxii</name>
    <dbReference type="NCBI Taxonomy" id="755172"/>
    <lineage>
        <taxon>Bacteria</taxon>
        <taxon>Bacillati</taxon>
        <taxon>Bacillota</taxon>
        <taxon>Tissierellia</taxon>
        <taxon>Tissierellales</taxon>
        <taxon>Peptoniphilaceae</taxon>
        <taxon>Aedoeadaptatus</taxon>
    </lineage>
</organism>
<gene>
    <name evidence="10" type="primary">dacA</name>
    <name evidence="12" type="ORF">HMPREF1863_01639</name>
</gene>
<evidence type="ECO:0000256" key="10">
    <source>
        <dbReference type="HAMAP-Rule" id="MF_01499"/>
    </source>
</evidence>
<dbReference type="Proteomes" id="UP000070442">
    <property type="component" value="Unassembled WGS sequence"/>
</dbReference>
<keyword evidence="13" id="KW-1185">Reference proteome</keyword>
<dbReference type="RefSeq" id="WP_068369491.1">
    <property type="nucleotide sequence ID" value="NZ_CAIJCT010000010.1"/>
</dbReference>
<dbReference type="AlphaFoldDB" id="A0A134ABP4"/>
<evidence type="ECO:0000256" key="5">
    <source>
        <dbReference type="ARBA" id="ARBA00022695"/>
    </source>
</evidence>